<evidence type="ECO:0000313" key="1">
    <source>
        <dbReference type="EMBL" id="GII47319.1"/>
    </source>
</evidence>
<proteinExistence type="predicted"/>
<comment type="caution">
    <text evidence="1">The sequence shown here is derived from an EMBL/GenBank/DDBJ whole genome shotgun (WGS) entry which is preliminary data.</text>
</comment>
<gene>
    <name evidence="1" type="ORF">Psi02_37430</name>
</gene>
<dbReference type="EMBL" id="BOOQ01000024">
    <property type="protein sequence ID" value="GII47319.1"/>
    <property type="molecule type" value="Genomic_DNA"/>
</dbReference>
<evidence type="ECO:0000313" key="2">
    <source>
        <dbReference type="Proteomes" id="UP000644610"/>
    </source>
</evidence>
<organism evidence="1 2">
    <name type="scientific">Planotetraspora silvatica</name>
    <dbReference type="NCBI Taxonomy" id="234614"/>
    <lineage>
        <taxon>Bacteria</taxon>
        <taxon>Bacillati</taxon>
        <taxon>Actinomycetota</taxon>
        <taxon>Actinomycetes</taxon>
        <taxon>Streptosporangiales</taxon>
        <taxon>Streptosporangiaceae</taxon>
        <taxon>Planotetraspora</taxon>
    </lineage>
</organism>
<dbReference type="AlphaFoldDB" id="A0A8J3UK69"/>
<reference evidence="1" key="1">
    <citation type="submission" date="2021-01" db="EMBL/GenBank/DDBJ databases">
        <title>Whole genome shotgun sequence of Planotetraspora silvatica NBRC 100141.</title>
        <authorList>
            <person name="Komaki H."/>
            <person name="Tamura T."/>
        </authorList>
    </citation>
    <scope>NUCLEOTIDE SEQUENCE</scope>
    <source>
        <strain evidence="1">NBRC 100141</strain>
    </source>
</reference>
<dbReference type="Proteomes" id="UP000644610">
    <property type="component" value="Unassembled WGS sequence"/>
</dbReference>
<protein>
    <submittedName>
        <fullName evidence="1">Uncharacterized protein</fullName>
    </submittedName>
</protein>
<accession>A0A8J3UK69</accession>
<name>A0A8J3UK69_9ACTN</name>
<sequence>MGQEVAEEVVDVISVLAGLVDAGRVEVDAGDVRHDLPEFAGEHALAAADIEGVLSAIGDRAQDAGVVMDVVVPPPAVLLCHVIILPDTGA</sequence>
<keyword evidence="2" id="KW-1185">Reference proteome</keyword>